<keyword evidence="2" id="KW-1185">Reference proteome</keyword>
<dbReference type="Pfam" id="PF09960">
    <property type="entry name" value="DUF2194"/>
    <property type="match status" value="2"/>
</dbReference>
<dbReference type="SUPFAM" id="SSF88713">
    <property type="entry name" value="Glycoside hydrolase/deacetylase"/>
    <property type="match status" value="1"/>
</dbReference>
<dbReference type="CDD" id="cd10924">
    <property type="entry name" value="CE4_COG4878"/>
    <property type="match status" value="1"/>
</dbReference>
<name>A0ABQ4M5Y8_9BACL</name>
<reference evidence="1 2" key="1">
    <citation type="submission" date="2021-03" db="EMBL/GenBank/DDBJ databases">
        <title>Antimicrobial resistance genes in bacteria isolated from Japanese honey, and their potential for conferring macrolide and lincosamide resistance in the American foulbrood pathogen Paenibacillus larvae.</title>
        <authorList>
            <person name="Okamoto M."/>
            <person name="Kumagai M."/>
            <person name="Kanamori H."/>
            <person name="Takamatsu D."/>
        </authorList>
    </citation>
    <scope>NUCLEOTIDE SEQUENCE [LARGE SCALE GENOMIC DNA]</scope>
    <source>
        <strain evidence="1 2">J42TS3</strain>
    </source>
</reference>
<dbReference type="Proteomes" id="UP000679992">
    <property type="component" value="Unassembled WGS sequence"/>
</dbReference>
<comment type="caution">
    <text evidence="1">The sequence shown here is derived from an EMBL/GenBank/DDBJ whole genome shotgun (WGS) entry which is preliminary data.</text>
</comment>
<dbReference type="RefSeq" id="WP_213653613.1">
    <property type="nucleotide sequence ID" value="NZ_BOSL01000001.1"/>
</dbReference>
<evidence type="ECO:0000313" key="2">
    <source>
        <dbReference type="Proteomes" id="UP000679992"/>
    </source>
</evidence>
<protein>
    <submittedName>
        <fullName evidence="1">Membrane protein</fullName>
    </submittedName>
</protein>
<dbReference type="InterPro" id="IPR018695">
    <property type="entry name" value="DUF2194"/>
</dbReference>
<evidence type="ECO:0000313" key="1">
    <source>
        <dbReference type="EMBL" id="GIP51421.1"/>
    </source>
</evidence>
<sequence>MKDGFNLKRNVYVILAAVIVLALALQIARSQYVLQFSRNGSMAEERQLRVATAEEIQALEFSGPDYCIFYDSEDEYSVSVKNNTSRMLQYMKKKTAVTDTSSGSAIRLEGCVAAIITNQQLDPIGNILAVSDYVQQGGYVLFTSQLETDSAFYQLYRKLGIVSVGGTYPAKGIELNSNILIGEKGYKSNDPYFVNISNVVEIDGRSELLASAMDGNPLIWRTEYGDGAFLVMNGTMLQEKVNRGLFSGAISMLEPDYIYPVFNSKLIYIDDFPSPIPEGSVPSIYDVYHKDIKQFYREIWWPDMLKAAKRAGLKYTAGIIQSYQNDVEGPFQYPADEDRYNLISYGREVIKSGGEIGIHGYNHQSLQMDLRIADYYEYKVWKSQEKMEQAVAEVLEFAHRAFPNYQIMSYIPPSNMLDSVGREALKQAWPNLTVISSLYEEDINKVSYVQEFEVAPDGIIEMPRISSGYMDSPFEQWAEANAITSLGFYSHFIHPDDILDEMRGQSLSWEELYKGFTLKLERLRTTYPWLRAMTSTEAALDMEDVLGSTVSWEKGANSIKGEVSHLEQDNFFILRTERRIGRLQNCTVTKIDDQVFLVTVTEDKFEIGLGD</sequence>
<dbReference type="InterPro" id="IPR011330">
    <property type="entry name" value="Glyco_hydro/deAcase_b/a-brl"/>
</dbReference>
<organism evidence="1 2">
    <name type="scientific">Paenibacillus vini</name>
    <dbReference type="NCBI Taxonomy" id="1476024"/>
    <lineage>
        <taxon>Bacteria</taxon>
        <taxon>Bacillati</taxon>
        <taxon>Bacillota</taxon>
        <taxon>Bacilli</taxon>
        <taxon>Bacillales</taxon>
        <taxon>Paenibacillaceae</taxon>
        <taxon>Paenibacillus</taxon>
    </lineage>
</organism>
<proteinExistence type="predicted"/>
<gene>
    <name evidence="1" type="ORF">J42TS3_04560</name>
</gene>
<dbReference type="EMBL" id="BOSL01000001">
    <property type="protein sequence ID" value="GIP51421.1"/>
    <property type="molecule type" value="Genomic_DNA"/>
</dbReference>
<accession>A0ABQ4M5Y8</accession>
<dbReference type="Gene3D" id="3.20.20.370">
    <property type="entry name" value="Glycoside hydrolase/deacetylase"/>
    <property type="match status" value="1"/>
</dbReference>